<evidence type="ECO:0000313" key="6">
    <source>
        <dbReference type="EMBL" id="PMM40247.1"/>
    </source>
</evidence>
<dbReference type="SUPFAM" id="SSF52540">
    <property type="entry name" value="P-loop containing nucleoside triphosphate hydrolases"/>
    <property type="match status" value="1"/>
</dbReference>
<dbReference type="InterPro" id="IPR003439">
    <property type="entry name" value="ABC_transporter-like_ATP-bd"/>
</dbReference>
<dbReference type="InterPro" id="IPR017871">
    <property type="entry name" value="ABC_transporter-like_CS"/>
</dbReference>
<sequence length="442" mass="48717">MSNNFHSVIVNNVKKEYSVYNSVQDRFFKTILKQKKNVFKALDGVSFSIQKGQCIGFLGRNGAGKSTLLKVITGVLRATEGNVESNGVIASLLELGAGFNPEMTGVENIYLNGTLLGLSRKEIDAKKTEIIEFADIGDFINQPVKNYSSGMFARLAFSVAINVKPDILIIDEVLSVGDIRFQQKSLRKLKQFKEDGKTILFVSHDIGAVRSFCDRAIWIDAGKIKLDGDVEKVTKEYVSYMEYGEISQSNDTTCKINLLDINDDETEITSSQDNGLTDTLISVNDLNVDRFGSGEVLIEKFSLKDQDGNIVNSTRGGEKLTLALHLSAAERPIKNVITGFILKNKLGQHVLGTNSLCTEPASGSFDIATGERKVIYISFTMPYLQNGEYTISPALAIGDQDEHTQVDWVHDLCLITNHTGLNDQFNSYIFSSINFGTTIVVS</sequence>
<protein>
    <recommendedName>
        <fullName evidence="5">ABC transporter domain-containing protein</fullName>
    </recommendedName>
</protein>
<evidence type="ECO:0000259" key="5">
    <source>
        <dbReference type="PROSITE" id="PS50893"/>
    </source>
</evidence>
<reference evidence="7" key="1">
    <citation type="submission" date="2016-07" db="EMBL/GenBank/DDBJ databases">
        <title>Nontailed viruses are major unrecognized killers of bacteria in the ocean.</title>
        <authorList>
            <person name="Kauffman K."/>
            <person name="Hussain F."/>
            <person name="Yang J."/>
            <person name="Arevalo P."/>
            <person name="Brown J."/>
            <person name="Cutler M."/>
            <person name="Kelly L."/>
            <person name="Polz M.F."/>
        </authorList>
    </citation>
    <scope>NUCLEOTIDE SEQUENCE [LARGE SCALE GENOMIC DNA]</scope>
    <source>
        <strain evidence="7">10N.261.48.B5</strain>
    </source>
</reference>
<dbReference type="SMART" id="SM00382">
    <property type="entry name" value="AAA"/>
    <property type="match status" value="1"/>
</dbReference>
<dbReference type="GO" id="GO:0140359">
    <property type="term" value="F:ABC-type transporter activity"/>
    <property type="evidence" value="ECO:0007669"/>
    <property type="project" value="InterPro"/>
</dbReference>
<keyword evidence="2" id="KW-0813">Transport</keyword>
<dbReference type="RefSeq" id="WP_102554088.1">
    <property type="nucleotide sequence ID" value="NZ_MCZF01000304.1"/>
</dbReference>
<dbReference type="InterPro" id="IPR003593">
    <property type="entry name" value="AAA+_ATPase"/>
</dbReference>
<name>A0A2N7JJ46_VIBSP</name>
<dbReference type="CDD" id="cd10147">
    <property type="entry name" value="Wzt_C-like"/>
    <property type="match status" value="1"/>
</dbReference>
<evidence type="ECO:0000256" key="2">
    <source>
        <dbReference type="ARBA" id="ARBA00022448"/>
    </source>
</evidence>
<dbReference type="CDD" id="cd03220">
    <property type="entry name" value="ABC_KpsT_Wzt"/>
    <property type="match status" value="1"/>
</dbReference>
<dbReference type="GO" id="GO:0016020">
    <property type="term" value="C:membrane"/>
    <property type="evidence" value="ECO:0007669"/>
    <property type="project" value="InterPro"/>
</dbReference>
<gene>
    <name evidence="6" type="ORF">BCT54_12760</name>
</gene>
<evidence type="ECO:0000256" key="4">
    <source>
        <dbReference type="ARBA" id="ARBA00022840"/>
    </source>
</evidence>
<comment type="caution">
    <text evidence="6">The sequence shown here is derived from an EMBL/GenBank/DDBJ whole genome shotgun (WGS) entry which is preliminary data.</text>
</comment>
<keyword evidence="3" id="KW-0547">Nucleotide-binding</keyword>
<dbReference type="InterPro" id="IPR015860">
    <property type="entry name" value="ABC_transpr_TagH-like"/>
</dbReference>
<dbReference type="InterPro" id="IPR029439">
    <property type="entry name" value="Wzt_C"/>
</dbReference>
<dbReference type="PROSITE" id="PS50893">
    <property type="entry name" value="ABC_TRANSPORTER_2"/>
    <property type="match status" value="1"/>
</dbReference>
<dbReference type="InterPro" id="IPR050683">
    <property type="entry name" value="Bact_Polysacc_Export_ATP-bd"/>
</dbReference>
<dbReference type="GO" id="GO:0016887">
    <property type="term" value="F:ATP hydrolysis activity"/>
    <property type="evidence" value="ECO:0007669"/>
    <property type="project" value="InterPro"/>
</dbReference>
<feature type="domain" description="ABC transporter" evidence="5">
    <location>
        <begin position="26"/>
        <end position="246"/>
    </location>
</feature>
<dbReference type="AlphaFoldDB" id="A0A2N7JJ46"/>
<keyword evidence="4" id="KW-0067">ATP-binding</keyword>
<evidence type="ECO:0000313" key="7">
    <source>
        <dbReference type="Proteomes" id="UP000235533"/>
    </source>
</evidence>
<dbReference type="PANTHER" id="PTHR46743">
    <property type="entry name" value="TEICHOIC ACIDS EXPORT ATP-BINDING PROTEIN TAGH"/>
    <property type="match status" value="1"/>
</dbReference>
<dbReference type="Pfam" id="PF00005">
    <property type="entry name" value="ABC_tran"/>
    <property type="match status" value="1"/>
</dbReference>
<dbReference type="GO" id="GO:0005524">
    <property type="term" value="F:ATP binding"/>
    <property type="evidence" value="ECO:0007669"/>
    <property type="project" value="UniProtKB-KW"/>
</dbReference>
<organism evidence="6 7">
    <name type="scientific">Vibrio splendidus</name>
    <dbReference type="NCBI Taxonomy" id="29497"/>
    <lineage>
        <taxon>Bacteria</taxon>
        <taxon>Pseudomonadati</taxon>
        <taxon>Pseudomonadota</taxon>
        <taxon>Gammaproteobacteria</taxon>
        <taxon>Vibrionales</taxon>
        <taxon>Vibrionaceae</taxon>
        <taxon>Vibrio</taxon>
    </lineage>
</organism>
<dbReference type="InterPro" id="IPR027417">
    <property type="entry name" value="P-loop_NTPase"/>
</dbReference>
<dbReference type="Gene3D" id="3.40.50.300">
    <property type="entry name" value="P-loop containing nucleotide triphosphate hydrolases"/>
    <property type="match status" value="1"/>
</dbReference>
<proteinExistence type="inferred from homology"/>
<comment type="similarity">
    <text evidence="1">Belongs to the ABC transporter superfamily.</text>
</comment>
<dbReference type="PROSITE" id="PS00211">
    <property type="entry name" value="ABC_TRANSPORTER_1"/>
    <property type="match status" value="1"/>
</dbReference>
<dbReference type="Proteomes" id="UP000235533">
    <property type="component" value="Unassembled WGS sequence"/>
</dbReference>
<dbReference type="EMBL" id="MCZF01000304">
    <property type="protein sequence ID" value="PMM40247.1"/>
    <property type="molecule type" value="Genomic_DNA"/>
</dbReference>
<dbReference type="PANTHER" id="PTHR46743:SF2">
    <property type="entry name" value="TEICHOIC ACIDS EXPORT ATP-BINDING PROTEIN TAGH"/>
    <property type="match status" value="1"/>
</dbReference>
<accession>A0A2N7JJ46</accession>
<dbReference type="Gene3D" id="2.70.50.60">
    <property type="entry name" value="abc- transporter (atp binding component) like domain"/>
    <property type="match status" value="1"/>
</dbReference>
<evidence type="ECO:0000256" key="3">
    <source>
        <dbReference type="ARBA" id="ARBA00022741"/>
    </source>
</evidence>
<dbReference type="Pfam" id="PF14524">
    <property type="entry name" value="Wzt_C"/>
    <property type="match status" value="1"/>
</dbReference>
<evidence type="ECO:0000256" key="1">
    <source>
        <dbReference type="ARBA" id="ARBA00005417"/>
    </source>
</evidence>